<keyword evidence="4" id="KW-1185">Reference proteome</keyword>
<feature type="transmembrane region" description="Helical" evidence="1">
    <location>
        <begin position="288"/>
        <end position="311"/>
    </location>
</feature>
<evidence type="ECO:0000256" key="2">
    <source>
        <dbReference type="SAM" id="SignalP"/>
    </source>
</evidence>
<dbReference type="PANTHER" id="PTHR31414:SF16">
    <property type="entry name" value="TRANSMEMBRANE PROTEIN"/>
    <property type="match status" value="1"/>
</dbReference>
<proteinExistence type="predicted"/>
<feature type="transmembrane region" description="Helical" evidence="1">
    <location>
        <begin position="100"/>
        <end position="128"/>
    </location>
</feature>
<keyword evidence="1" id="KW-1133">Transmembrane helix</keyword>
<organism evidence="3 4">
    <name type="scientific">Trapa natans</name>
    <name type="common">Water chestnut</name>
    <dbReference type="NCBI Taxonomy" id="22666"/>
    <lineage>
        <taxon>Eukaryota</taxon>
        <taxon>Viridiplantae</taxon>
        <taxon>Streptophyta</taxon>
        <taxon>Embryophyta</taxon>
        <taxon>Tracheophyta</taxon>
        <taxon>Spermatophyta</taxon>
        <taxon>Magnoliopsida</taxon>
        <taxon>eudicotyledons</taxon>
        <taxon>Gunneridae</taxon>
        <taxon>Pentapetalae</taxon>
        <taxon>rosids</taxon>
        <taxon>malvids</taxon>
        <taxon>Myrtales</taxon>
        <taxon>Lythraceae</taxon>
        <taxon>Trapa</taxon>
    </lineage>
</organism>
<protein>
    <recommendedName>
        <fullName evidence="5">Transmembrane protein</fullName>
    </recommendedName>
</protein>
<keyword evidence="1" id="KW-0812">Transmembrane</keyword>
<feature type="transmembrane region" description="Helical" evidence="1">
    <location>
        <begin position="260"/>
        <end position="281"/>
    </location>
</feature>
<dbReference type="GO" id="GO:0016020">
    <property type="term" value="C:membrane"/>
    <property type="evidence" value="ECO:0007669"/>
    <property type="project" value="TreeGrafter"/>
</dbReference>
<evidence type="ECO:0008006" key="5">
    <source>
        <dbReference type="Google" id="ProtNLM"/>
    </source>
</evidence>
<dbReference type="PANTHER" id="PTHR31414">
    <property type="entry name" value="TRANSMEMBRANE PROTEIN DDB_G0292058"/>
    <property type="match status" value="1"/>
</dbReference>
<evidence type="ECO:0000313" key="4">
    <source>
        <dbReference type="Proteomes" id="UP001346149"/>
    </source>
</evidence>
<feature type="chain" id="PRO_5042992150" description="Transmembrane protein" evidence="2">
    <location>
        <begin position="19"/>
        <end position="553"/>
    </location>
</feature>
<keyword evidence="1" id="KW-0472">Membrane</keyword>
<comment type="caution">
    <text evidence="3">The sequence shown here is derived from an EMBL/GenBank/DDBJ whole genome shotgun (WGS) entry which is preliminary data.</text>
</comment>
<accession>A0AAN7K6P5</accession>
<dbReference type="AlphaFoldDB" id="A0AAN7K6P5"/>
<dbReference type="InterPro" id="IPR040283">
    <property type="entry name" value="DDB_G0292058-like"/>
</dbReference>
<dbReference type="Proteomes" id="UP001346149">
    <property type="component" value="Unassembled WGS sequence"/>
</dbReference>
<feature type="transmembrane region" description="Helical" evidence="1">
    <location>
        <begin position="149"/>
        <end position="170"/>
    </location>
</feature>
<reference evidence="3 4" key="1">
    <citation type="journal article" date="2023" name="Hortic Res">
        <title>Pangenome of water caltrop reveals structural variations and asymmetric subgenome divergence after allopolyploidization.</title>
        <authorList>
            <person name="Zhang X."/>
            <person name="Chen Y."/>
            <person name="Wang L."/>
            <person name="Yuan Y."/>
            <person name="Fang M."/>
            <person name="Shi L."/>
            <person name="Lu R."/>
            <person name="Comes H.P."/>
            <person name="Ma Y."/>
            <person name="Chen Y."/>
            <person name="Huang G."/>
            <person name="Zhou Y."/>
            <person name="Zheng Z."/>
            <person name="Qiu Y."/>
        </authorList>
    </citation>
    <scope>NUCLEOTIDE SEQUENCE [LARGE SCALE GENOMIC DNA]</scope>
    <source>
        <strain evidence="3">F231</strain>
    </source>
</reference>
<dbReference type="EMBL" id="JAXQNO010000024">
    <property type="protein sequence ID" value="KAK4762823.1"/>
    <property type="molecule type" value="Genomic_DNA"/>
</dbReference>
<feature type="transmembrane region" description="Helical" evidence="1">
    <location>
        <begin position="497"/>
        <end position="519"/>
    </location>
</feature>
<name>A0AAN7K6P5_TRANT</name>
<sequence>MIPFLIVIFSGLSWSTLSYTLPSAPIGLSTGNDPLKLILGGENVGLSKNGTLEPLVQASEPMTDAQHSILVLASKRTNRPDILRGFRRYQDGWDISNRHYWASVGFTGSFAFVMAVLWLVFFGLALVVHYCCGWRVRIKDKRLHHSHRICFVMLLIFTSAAAVGCILLSVGQGNFHGEVIHTLKYVVNQSDYTVQILRNVTEYLSLAKNISVAQIFLPSDVMDDIDKLNVDLNSAADTLVDKTRENSAEIRKVFSDVRSVLITVAAVMLLLALIGLVLSIYGHHNAILVFVVSGWLLVAITFFLCGVFVIFNNAISDTCLAMQEWVENPQTESALSDILPCVDQKTTNHTLVQSKQVINDMVSVVNQFIYTYANTYPSQDSKYYFNQSGPMMPPLCYPFDNKLQDSPQCGAQEVSIANASLVWKEYTCEVSSLGMCTTEGRVTPEIYTQLVGAVNESYALQHYTPLLLSLQNCDFVRETFQEITSSYCPPIEHNLQVVNAGLGLISVGVLLCLLLWTFYANRPQREEVFVKMRFVLPTRVCSSFKMETHSCLQ</sequence>
<feature type="signal peptide" evidence="2">
    <location>
        <begin position="1"/>
        <end position="18"/>
    </location>
</feature>
<evidence type="ECO:0000313" key="3">
    <source>
        <dbReference type="EMBL" id="KAK4762823.1"/>
    </source>
</evidence>
<keyword evidence="2" id="KW-0732">Signal</keyword>
<gene>
    <name evidence="3" type="ORF">SAY86_008591</name>
</gene>
<evidence type="ECO:0000256" key="1">
    <source>
        <dbReference type="SAM" id="Phobius"/>
    </source>
</evidence>